<gene>
    <name evidence="1" type="ORF">SAMN05878391_0866</name>
</gene>
<dbReference type="RefSeq" id="WP_097039471.1">
    <property type="nucleotide sequence ID" value="NZ_OBQF01000001.1"/>
</dbReference>
<proteinExistence type="predicted"/>
<keyword evidence="2" id="KW-1185">Reference proteome</keyword>
<protein>
    <submittedName>
        <fullName evidence="1">Uncharacterized protein</fullName>
    </submittedName>
</protein>
<dbReference type="EMBL" id="OBQF01000001">
    <property type="protein sequence ID" value="SOC39397.1"/>
    <property type="molecule type" value="Genomic_DNA"/>
</dbReference>
<accession>A0A285UCH0</accession>
<evidence type="ECO:0000313" key="2">
    <source>
        <dbReference type="Proteomes" id="UP000219412"/>
    </source>
</evidence>
<dbReference type="AlphaFoldDB" id="A0A285UCH0"/>
<evidence type="ECO:0000313" key="1">
    <source>
        <dbReference type="EMBL" id="SOC39397.1"/>
    </source>
</evidence>
<organism evidence="1 2">
    <name type="scientific">Salinicoccus kekensis</name>
    <dbReference type="NCBI Taxonomy" id="714307"/>
    <lineage>
        <taxon>Bacteria</taxon>
        <taxon>Bacillati</taxon>
        <taxon>Bacillota</taxon>
        <taxon>Bacilli</taxon>
        <taxon>Bacillales</taxon>
        <taxon>Staphylococcaceae</taxon>
        <taxon>Salinicoccus</taxon>
    </lineage>
</organism>
<dbReference type="Proteomes" id="UP000219412">
    <property type="component" value="Unassembled WGS sequence"/>
</dbReference>
<name>A0A285UCH0_9STAP</name>
<sequence>MDYKQIFIDELDSIQAKYDGAKEQERLRELKREAVEKDLDKLLKEYASIVGAVSDRFNVHADVKKHVENPDGVKEFQPYKTGETIEVLYNNKPLISYHLLKDSEKESNDTTKFTIEVDSLGLANILVKVLNDDKYFYYEDFNPISGDDKNLIRLPILTDKEHTTQFDKVVEKHLKKMALHIGRDNYEII</sequence>
<reference evidence="2" key="1">
    <citation type="submission" date="2017-08" db="EMBL/GenBank/DDBJ databases">
        <authorList>
            <person name="Varghese N."/>
            <person name="Submissions S."/>
        </authorList>
    </citation>
    <scope>NUCLEOTIDE SEQUENCE [LARGE SCALE GENOMIC DNA]</scope>
    <source>
        <strain evidence="2">DSM 23173</strain>
    </source>
</reference>